<proteinExistence type="predicted"/>
<evidence type="ECO:0000256" key="1">
    <source>
        <dbReference type="ARBA" id="ARBA00004370"/>
    </source>
</evidence>
<keyword evidence="2" id="KW-0732">Signal</keyword>
<evidence type="ECO:0000256" key="4">
    <source>
        <dbReference type="ARBA" id="ARBA00023180"/>
    </source>
</evidence>
<accession>A0A8C3T9J7</accession>
<dbReference type="Proteomes" id="UP000694403">
    <property type="component" value="Unplaced"/>
</dbReference>
<name>A0A8C3T9J7_CHESE</name>
<evidence type="ECO:0000313" key="5">
    <source>
        <dbReference type="Ensembl" id="ENSCSRP00000027018.1"/>
    </source>
</evidence>
<organism evidence="5 6">
    <name type="scientific">Chelydra serpentina</name>
    <name type="common">Snapping turtle</name>
    <name type="synonym">Testudo serpentina</name>
    <dbReference type="NCBI Taxonomy" id="8475"/>
    <lineage>
        <taxon>Eukaryota</taxon>
        <taxon>Metazoa</taxon>
        <taxon>Chordata</taxon>
        <taxon>Craniata</taxon>
        <taxon>Vertebrata</taxon>
        <taxon>Euteleostomi</taxon>
        <taxon>Archelosauria</taxon>
        <taxon>Testudinata</taxon>
        <taxon>Testudines</taxon>
        <taxon>Cryptodira</taxon>
        <taxon>Durocryptodira</taxon>
        <taxon>Americhelydia</taxon>
        <taxon>Chelydroidea</taxon>
        <taxon>Chelydridae</taxon>
        <taxon>Chelydra</taxon>
    </lineage>
</organism>
<evidence type="ECO:0000256" key="2">
    <source>
        <dbReference type="ARBA" id="ARBA00022729"/>
    </source>
</evidence>
<dbReference type="InterPro" id="IPR036179">
    <property type="entry name" value="Ig-like_dom_sf"/>
</dbReference>
<comment type="subcellular location">
    <subcellularLocation>
        <location evidence="1">Membrane</location>
    </subcellularLocation>
</comment>
<protein>
    <submittedName>
        <fullName evidence="5">Uncharacterized protein</fullName>
    </submittedName>
</protein>
<dbReference type="InterPro" id="IPR013783">
    <property type="entry name" value="Ig-like_fold"/>
</dbReference>
<keyword evidence="4" id="KW-0325">Glycoprotein</keyword>
<reference evidence="5" key="1">
    <citation type="submission" date="2025-08" db="UniProtKB">
        <authorList>
            <consortium name="Ensembl"/>
        </authorList>
    </citation>
    <scope>IDENTIFICATION</scope>
</reference>
<evidence type="ECO:0000313" key="6">
    <source>
        <dbReference type="Proteomes" id="UP000694403"/>
    </source>
</evidence>
<keyword evidence="3" id="KW-0472">Membrane</keyword>
<dbReference type="Gene3D" id="2.60.40.10">
    <property type="entry name" value="Immunoglobulins"/>
    <property type="match status" value="2"/>
</dbReference>
<reference evidence="5" key="2">
    <citation type="submission" date="2025-09" db="UniProtKB">
        <authorList>
            <consortium name="Ensembl"/>
        </authorList>
    </citation>
    <scope>IDENTIFICATION</scope>
</reference>
<dbReference type="PANTHER" id="PTHR12080">
    <property type="entry name" value="SIGNALING LYMPHOCYTIC ACTIVATION MOLECULE"/>
    <property type="match status" value="1"/>
</dbReference>
<dbReference type="GO" id="GO:0042110">
    <property type="term" value="P:T cell activation"/>
    <property type="evidence" value="ECO:0007669"/>
    <property type="project" value="TreeGrafter"/>
</dbReference>
<dbReference type="SUPFAM" id="SSF48726">
    <property type="entry name" value="Immunoglobulin"/>
    <property type="match status" value="1"/>
</dbReference>
<evidence type="ECO:0000256" key="3">
    <source>
        <dbReference type="ARBA" id="ARBA00023136"/>
    </source>
</evidence>
<dbReference type="Ensembl" id="ENSCSRT00000028138.1">
    <property type="protein sequence ID" value="ENSCSRP00000027018.1"/>
    <property type="gene ID" value="ENSCSRG00000020054.1"/>
</dbReference>
<dbReference type="PANTHER" id="PTHR12080:SF18">
    <property type="entry name" value="SLAM FAMILY MEMBER 9"/>
    <property type="match status" value="1"/>
</dbReference>
<keyword evidence="6" id="KW-1185">Reference proteome</keyword>
<sequence>GRGSPAQTIGIQLPNYARTTKSQAIQLTGMVGGSVVFPFKVPPWVPVETIVWNSITTLATFTPMKGKPAAVNVLDKRYIGRLRFLDHTYSLVISNLSMLDRGTYRAQINTEFTTTVTEYLLRVYSEWGAGLGDIAVAIMNGTCNLLLNCSVAEGAESATFFWLFTRRRIAQTKEGPTLRILNRPRAKDLVHTCLARNPISLCWYKLSSLGGSAGLVIPVELSQQTFSSVVRLACRDTRWSASPLPCLLPRHLHQWSVWPQEVPKIPFSFRSIVYPLQAFIPVHQVVSCLGQRPSSCLVFVQRLAPRGPGHNRKAKNK</sequence>
<dbReference type="InterPro" id="IPR015631">
    <property type="entry name" value="CD2/SLAM_rcpt"/>
</dbReference>
<dbReference type="GO" id="GO:0009897">
    <property type="term" value="C:external side of plasma membrane"/>
    <property type="evidence" value="ECO:0007669"/>
    <property type="project" value="TreeGrafter"/>
</dbReference>
<dbReference type="AlphaFoldDB" id="A0A8C3T9J7"/>